<comment type="subcellular location">
    <subcellularLocation>
        <location evidence="1">Membrane</location>
        <topology evidence="1">Multi-pass membrane protein</topology>
    </subcellularLocation>
</comment>
<dbReference type="PANTHER" id="PTHR43229:SF2">
    <property type="entry name" value="NODULATION PROTEIN J"/>
    <property type="match status" value="1"/>
</dbReference>
<dbReference type="InterPro" id="IPR051784">
    <property type="entry name" value="Nod_factor_ABC_transporter"/>
</dbReference>
<evidence type="ECO:0000313" key="8">
    <source>
        <dbReference type="Proteomes" id="UP001431532"/>
    </source>
</evidence>
<evidence type="ECO:0000313" key="7">
    <source>
        <dbReference type="EMBL" id="MDI6453610.1"/>
    </source>
</evidence>
<keyword evidence="8" id="KW-1185">Reference proteome</keyword>
<comment type="caution">
    <text evidence="7">The sequence shown here is derived from an EMBL/GenBank/DDBJ whole genome shotgun (WGS) entry which is preliminary data.</text>
</comment>
<keyword evidence="2 5" id="KW-0812">Transmembrane</keyword>
<evidence type="ECO:0000256" key="4">
    <source>
        <dbReference type="ARBA" id="ARBA00023136"/>
    </source>
</evidence>
<evidence type="ECO:0000256" key="3">
    <source>
        <dbReference type="ARBA" id="ARBA00022989"/>
    </source>
</evidence>
<feature type="transmembrane region" description="Helical" evidence="5">
    <location>
        <begin position="151"/>
        <end position="171"/>
    </location>
</feature>
<gene>
    <name evidence="7" type="ORF">QJ521_08520</name>
</gene>
<feature type="domain" description="ABC-2 type transporter transmembrane" evidence="6">
    <location>
        <begin position="41"/>
        <end position="223"/>
    </location>
</feature>
<feature type="transmembrane region" description="Helical" evidence="5">
    <location>
        <begin position="202"/>
        <end position="222"/>
    </location>
</feature>
<evidence type="ECO:0000259" key="6">
    <source>
        <dbReference type="Pfam" id="PF12698"/>
    </source>
</evidence>
<accession>A0AAW6U9P2</accession>
<sequence length="229" mass="26369">MSVIFRIALKRIFKQRLTLALMGLLPLVLIFLPRSEGLDTTRISYGIFGLITLFATFMLTKQVIEDRQSHTIIRIAASPITHKDYLMGHLSAYMSVMFVQVTLFWIISYIVWRGVFTFYLWAYLLMLCFTVMAICFSLFWHTLFKTYATSIAVYSIVANLMAVMGGMSLPLEYLPERLRLIAIILPTYWYAYGLELAALQNYVLVILCLLILLGFAIIFVTIGSKRRLE</sequence>
<keyword evidence="4 5" id="KW-0472">Membrane</keyword>
<organism evidence="7 8">
    <name type="scientific">Peloplasma aerotolerans</name>
    <dbReference type="NCBI Taxonomy" id="3044389"/>
    <lineage>
        <taxon>Bacteria</taxon>
        <taxon>Bacillati</taxon>
        <taxon>Mycoplasmatota</taxon>
        <taxon>Mollicutes</taxon>
        <taxon>Acholeplasmatales</taxon>
        <taxon>Acholeplasmataceae</taxon>
        <taxon>Peloplasma</taxon>
    </lineage>
</organism>
<keyword evidence="3 5" id="KW-1133">Transmembrane helix</keyword>
<reference evidence="7" key="1">
    <citation type="submission" date="2023-05" db="EMBL/GenBank/DDBJ databases">
        <title>Mariniplasma microaerophilum sp. nov., a novel anaerobic mollicute isolated from terrestrial mud volcano, Taman Peninsula, Russia.</title>
        <authorList>
            <person name="Khomyakova M.A."/>
            <person name="Merkel A.Y."/>
            <person name="Slobodkin A.I."/>
        </authorList>
    </citation>
    <scope>NUCLEOTIDE SEQUENCE</scope>
    <source>
        <strain evidence="7">M4Ah</strain>
    </source>
</reference>
<dbReference type="Proteomes" id="UP001431532">
    <property type="component" value="Unassembled WGS sequence"/>
</dbReference>
<proteinExistence type="predicted"/>
<dbReference type="PANTHER" id="PTHR43229">
    <property type="entry name" value="NODULATION PROTEIN J"/>
    <property type="match status" value="1"/>
</dbReference>
<dbReference type="EMBL" id="JASCXW010000038">
    <property type="protein sequence ID" value="MDI6453610.1"/>
    <property type="molecule type" value="Genomic_DNA"/>
</dbReference>
<evidence type="ECO:0000256" key="1">
    <source>
        <dbReference type="ARBA" id="ARBA00004141"/>
    </source>
</evidence>
<dbReference type="GO" id="GO:0140359">
    <property type="term" value="F:ABC-type transporter activity"/>
    <property type="evidence" value="ECO:0007669"/>
    <property type="project" value="InterPro"/>
</dbReference>
<feature type="transmembrane region" description="Helical" evidence="5">
    <location>
        <begin position="85"/>
        <end position="112"/>
    </location>
</feature>
<evidence type="ECO:0000256" key="2">
    <source>
        <dbReference type="ARBA" id="ARBA00022692"/>
    </source>
</evidence>
<feature type="transmembrane region" description="Helical" evidence="5">
    <location>
        <begin position="47"/>
        <end position="64"/>
    </location>
</feature>
<protein>
    <submittedName>
        <fullName evidence="7">ABC transporter permease</fullName>
    </submittedName>
</protein>
<dbReference type="Pfam" id="PF12698">
    <property type="entry name" value="ABC2_membrane_3"/>
    <property type="match status" value="1"/>
</dbReference>
<dbReference type="RefSeq" id="WP_282840047.1">
    <property type="nucleotide sequence ID" value="NZ_JASCXW010000038.1"/>
</dbReference>
<evidence type="ECO:0000256" key="5">
    <source>
        <dbReference type="SAM" id="Phobius"/>
    </source>
</evidence>
<feature type="transmembrane region" description="Helical" evidence="5">
    <location>
        <begin position="118"/>
        <end position="139"/>
    </location>
</feature>
<dbReference type="InterPro" id="IPR013525">
    <property type="entry name" value="ABC2_TM"/>
</dbReference>
<name>A0AAW6U9P2_9MOLU</name>
<dbReference type="GO" id="GO:0016020">
    <property type="term" value="C:membrane"/>
    <property type="evidence" value="ECO:0007669"/>
    <property type="project" value="UniProtKB-SubCell"/>
</dbReference>
<dbReference type="AlphaFoldDB" id="A0AAW6U9P2"/>